<feature type="region of interest" description="Disordered" evidence="1">
    <location>
        <begin position="181"/>
        <end position="202"/>
    </location>
</feature>
<dbReference type="InterPro" id="IPR029787">
    <property type="entry name" value="Nucleotide_cyclase"/>
</dbReference>
<dbReference type="Gene3D" id="3.30.70.1230">
    <property type="entry name" value="Nucleotide cyclase"/>
    <property type="match status" value="1"/>
</dbReference>
<organism evidence="3 4">
    <name type="scientific">Actinomadura monticuli</name>
    <dbReference type="NCBI Taxonomy" id="3097367"/>
    <lineage>
        <taxon>Bacteria</taxon>
        <taxon>Bacillati</taxon>
        <taxon>Actinomycetota</taxon>
        <taxon>Actinomycetes</taxon>
        <taxon>Streptosporangiales</taxon>
        <taxon>Thermomonosporaceae</taxon>
        <taxon>Actinomadura</taxon>
    </lineage>
</organism>
<evidence type="ECO:0000313" key="3">
    <source>
        <dbReference type="EMBL" id="MFA1539812.1"/>
    </source>
</evidence>
<protein>
    <recommendedName>
        <fullName evidence="2">Effector-associated domain-containing protein</fullName>
    </recommendedName>
</protein>
<accession>A0ABV4Q9H6</accession>
<dbReference type="InterPro" id="IPR045431">
    <property type="entry name" value="EAD2"/>
</dbReference>
<dbReference type="Pfam" id="PF19956">
    <property type="entry name" value="EAD2"/>
    <property type="match status" value="1"/>
</dbReference>
<evidence type="ECO:0000313" key="4">
    <source>
        <dbReference type="Proteomes" id="UP001569963"/>
    </source>
</evidence>
<dbReference type="EMBL" id="JAXCEI010000005">
    <property type="protein sequence ID" value="MFA1539812.1"/>
    <property type="molecule type" value="Genomic_DNA"/>
</dbReference>
<feature type="compositionally biased region" description="Basic and acidic residues" evidence="1">
    <location>
        <begin position="190"/>
        <end position="202"/>
    </location>
</feature>
<dbReference type="Proteomes" id="UP001569963">
    <property type="component" value="Unassembled WGS sequence"/>
</dbReference>
<sequence>MSFSDPARVDPVRVRVRKAMYDGLGRSFAGAGLRLDDCHHEDRGDGVMVVLPPAVRTEVLLTAVLDRLRAEVRHHNAAANEAARMRLRVAVNTGEAESDGHGIVSTALTHAFRLLDAAPLREAAGAAETGIALIVSRRVYEDVVSQGRGLVDPGDYYQVKVQVKEMSDDAWVMVPGVRPARPSGGVPAVPEERVPEERLPRERVPRERLPEADAFGPDAFEASPPVMGADVALPELFRVVEGLLEIPRLRAERGRDQLVGALPLEIAGAVPRSAEARADLFGIVRTCLDYSGGLQQLLQAVHGFVGESMAVRRLKQTIAQSLLAPPDDARPR</sequence>
<reference evidence="3 4" key="1">
    <citation type="submission" date="2023-11" db="EMBL/GenBank/DDBJ databases">
        <title>Actinomadura monticuli sp. nov., isolated from volcanic ash.</title>
        <authorList>
            <person name="Lee S.D."/>
            <person name="Yang H."/>
            <person name="Kim I.S."/>
        </authorList>
    </citation>
    <scope>NUCLEOTIDE SEQUENCE [LARGE SCALE GENOMIC DNA]</scope>
    <source>
        <strain evidence="3 4">DLS-62</strain>
    </source>
</reference>
<proteinExistence type="predicted"/>
<comment type="caution">
    <text evidence="3">The sequence shown here is derived from an EMBL/GenBank/DDBJ whole genome shotgun (WGS) entry which is preliminary data.</text>
</comment>
<dbReference type="RefSeq" id="WP_371949721.1">
    <property type="nucleotide sequence ID" value="NZ_JAXCEI010000005.1"/>
</dbReference>
<evidence type="ECO:0000256" key="1">
    <source>
        <dbReference type="SAM" id="MobiDB-lite"/>
    </source>
</evidence>
<feature type="domain" description="Effector-associated" evidence="2">
    <location>
        <begin position="240"/>
        <end position="318"/>
    </location>
</feature>
<name>A0ABV4Q9H6_9ACTN</name>
<evidence type="ECO:0000259" key="2">
    <source>
        <dbReference type="Pfam" id="PF19956"/>
    </source>
</evidence>
<keyword evidence="4" id="KW-1185">Reference proteome</keyword>
<gene>
    <name evidence="3" type="ORF">SM611_12820</name>
</gene>